<sequence>MDAFSSFFSSQSSSRNRWSYDSLKNLGQISPAVEIHLKQTLFMGQSRYNVFGFK</sequence>
<evidence type="ECO:0000313" key="1">
    <source>
        <dbReference type="EMBL" id="KAB8879436.1"/>
    </source>
</evidence>
<keyword evidence="2" id="KW-1185">Reference proteome</keyword>
<proteinExistence type="predicted"/>
<accession>A0A5N6L510</accession>
<name>A0A5N6L510_9ROSI</name>
<evidence type="ECO:0000313" key="2">
    <source>
        <dbReference type="Proteomes" id="UP000327013"/>
    </source>
</evidence>
<reference evidence="1 2" key="1">
    <citation type="submission" date="2019-06" db="EMBL/GenBank/DDBJ databases">
        <title>A chromosomal-level reference genome of Carpinus fangiana (Coryloideae, Betulaceae).</title>
        <authorList>
            <person name="Yang X."/>
            <person name="Wang Z."/>
            <person name="Zhang L."/>
            <person name="Hao G."/>
            <person name="Liu J."/>
            <person name="Yang Y."/>
        </authorList>
    </citation>
    <scope>NUCLEOTIDE SEQUENCE [LARGE SCALE GENOMIC DNA]</scope>
    <source>
        <strain evidence="1">Cfa_2016G</strain>
        <tissue evidence="1">Leaf</tissue>
    </source>
</reference>
<organism evidence="1 2">
    <name type="scientific">Carpinus fangiana</name>
    <dbReference type="NCBI Taxonomy" id="176857"/>
    <lineage>
        <taxon>Eukaryota</taxon>
        <taxon>Viridiplantae</taxon>
        <taxon>Streptophyta</taxon>
        <taxon>Embryophyta</taxon>
        <taxon>Tracheophyta</taxon>
        <taxon>Spermatophyta</taxon>
        <taxon>Magnoliopsida</taxon>
        <taxon>eudicotyledons</taxon>
        <taxon>Gunneridae</taxon>
        <taxon>Pentapetalae</taxon>
        <taxon>rosids</taxon>
        <taxon>fabids</taxon>
        <taxon>Fagales</taxon>
        <taxon>Betulaceae</taxon>
        <taxon>Carpinus</taxon>
    </lineage>
</organism>
<dbReference type="AlphaFoldDB" id="A0A5N6L510"/>
<dbReference type="EMBL" id="VIBQ01000120">
    <property type="protein sequence ID" value="KAB8879436.1"/>
    <property type="molecule type" value="Genomic_DNA"/>
</dbReference>
<dbReference type="Proteomes" id="UP000327013">
    <property type="component" value="Unassembled WGS sequence"/>
</dbReference>
<comment type="caution">
    <text evidence="1">The sequence shown here is derived from an EMBL/GenBank/DDBJ whole genome shotgun (WGS) entry which is preliminary data.</text>
</comment>
<protein>
    <submittedName>
        <fullName evidence="1">Uncharacterized protein</fullName>
    </submittedName>
</protein>
<gene>
    <name evidence="1" type="ORF">FH972_026791</name>
</gene>